<feature type="binding site" evidence="9">
    <location>
        <position position="124"/>
    </location>
    <ligand>
        <name>NAD(+)</name>
        <dbReference type="ChEBI" id="CHEBI:57540"/>
    </ligand>
</feature>
<keyword evidence="4 9" id="KW-0369">Histidine metabolism</keyword>
<gene>
    <name evidence="9 13" type="primary">hutU</name>
    <name evidence="13" type="ORF">G4177_12835</name>
</gene>
<feature type="binding site" evidence="9">
    <location>
        <position position="196"/>
    </location>
    <ligand>
        <name>NAD(+)</name>
        <dbReference type="ChEBI" id="CHEBI:57540"/>
    </ligand>
</feature>
<comment type="caution">
    <text evidence="13">The sequence shown here is derived from an EMBL/GenBank/DDBJ whole genome shotgun (WGS) entry which is preliminary data.</text>
</comment>
<keyword evidence="14" id="KW-1185">Reference proteome</keyword>
<feature type="binding site" evidence="9">
    <location>
        <position position="487"/>
    </location>
    <ligand>
        <name>NAD(+)</name>
        <dbReference type="ChEBI" id="CHEBI:57540"/>
    </ligand>
</feature>
<evidence type="ECO:0000256" key="9">
    <source>
        <dbReference type="HAMAP-Rule" id="MF_00577"/>
    </source>
</evidence>
<dbReference type="PROSITE" id="PS01233">
    <property type="entry name" value="UROCANASE"/>
    <property type="match status" value="1"/>
</dbReference>
<evidence type="ECO:0000256" key="1">
    <source>
        <dbReference type="ARBA" id="ARBA00004794"/>
    </source>
</evidence>
<dbReference type="RefSeq" id="WP_193348457.1">
    <property type="nucleotide sequence ID" value="NZ_CBCSIP010000013.1"/>
</dbReference>
<dbReference type="InterPro" id="IPR038364">
    <property type="entry name" value="Urocanase_central_sf"/>
</dbReference>
<comment type="cofactor">
    <cofactor evidence="9">
        <name>NAD(+)</name>
        <dbReference type="ChEBI" id="CHEBI:57540"/>
    </cofactor>
    <text evidence="9">Binds 1 NAD(+) per subunit.</text>
</comment>
<evidence type="ECO:0000256" key="7">
    <source>
        <dbReference type="ARBA" id="ARBA00031640"/>
    </source>
</evidence>
<comment type="function">
    <text evidence="9">Catalyzes the conversion of urocanate to 4-imidazolone-5-propionate.</text>
</comment>
<evidence type="ECO:0000313" key="14">
    <source>
        <dbReference type="Proteomes" id="UP001516472"/>
    </source>
</evidence>
<dbReference type="EC" id="4.2.1.49" evidence="3 9"/>
<feature type="binding site" evidence="9">
    <location>
        <position position="191"/>
    </location>
    <ligand>
        <name>NAD(+)</name>
        <dbReference type="ChEBI" id="CHEBI:57540"/>
    </ligand>
</feature>
<dbReference type="NCBIfam" id="TIGR01228">
    <property type="entry name" value="hutU"/>
    <property type="match status" value="1"/>
</dbReference>
<evidence type="ECO:0000256" key="5">
    <source>
        <dbReference type="ARBA" id="ARBA00023027"/>
    </source>
</evidence>
<dbReference type="Pfam" id="PF17392">
    <property type="entry name" value="Urocanase_C"/>
    <property type="match status" value="1"/>
</dbReference>
<name>A0ABR9PMA3_9BACT</name>
<dbReference type="InterPro" id="IPR055351">
    <property type="entry name" value="Urocanase"/>
</dbReference>
<evidence type="ECO:0000259" key="10">
    <source>
        <dbReference type="Pfam" id="PF01175"/>
    </source>
</evidence>
<evidence type="ECO:0000256" key="6">
    <source>
        <dbReference type="ARBA" id="ARBA00023239"/>
    </source>
</evidence>
<dbReference type="InterPro" id="IPR035401">
    <property type="entry name" value="Urocanase_C"/>
</dbReference>
<evidence type="ECO:0000313" key="13">
    <source>
        <dbReference type="EMBL" id="MBE4749048.1"/>
    </source>
</evidence>
<keyword evidence="9" id="KW-0963">Cytoplasm</keyword>
<reference evidence="13 14" key="1">
    <citation type="submission" date="2020-02" db="EMBL/GenBank/DDBJ databases">
        <authorList>
            <person name="Babadi Z.K."/>
            <person name="Risdian C."/>
            <person name="Ebrahimipour G.H."/>
            <person name="Wink J."/>
        </authorList>
    </citation>
    <scope>NUCLEOTIDE SEQUENCE [LARGE SCALE GENOMIC DNA]</scope>
    <source>
        <strain evidence="13 14">ZKHCc1 1396</strain>
    </source>
</reference>
<evidence type="ECO:0000259" key="11">
    <source>
        <dbReference type="Pfam" id="PF17391"/>
    </source>
</evidence>
<dbReference type="InterPro" id="IPR023636">
    <property type="entry name" value="Urocanase_CS"/>
</dbReference>
<feature type="domain" description="Urocanase N-terminal" evidence="11">
    <location>
        <begin position="5"/>
        <end position="131"/>
    </location>
</feature>
<dbReference type="PANTHER" id="PTHR12216">
    <property type="entry name" value="UROCANATE HYDRATASE"/>
    <property type="match status" value="1"/>
</dbReference>
<feature type="binding site" evidence="9">
    <location>
        <begin position="258"/>
        <end position="262"/>
    </location>
    <ligand>
        <name>NAD(+)</name>
        <dbReference type="ChEBI" id="CHEBI:57540"/>
    </ligand>
</feature>
<dbReference type="Gene3D" id="3.40.50.10730">
    <property type="entry name" value="Urocanase like domains"/>
    <property type="match status" value="1"/>
</dbReference>
<dbReference type="PANTHER" id="PTHR12216:SF4">
    <property type="entry name" value="UROCANATE HYDRATASE"/>
    <property type="match status" value="1"/>
</dbReference>
<feature type="binding site" evidence="9">
    <location>
        <begin position="268"/>
        <end position="269"/>
    </location>
    <ligand>
        <name>NAD(+)</name>
        <dbReference type="ChEBI" id="CHEBI:57540"/>
    </ligand>
</feature>
<dbReference type="EMBL" id="JAAIYO010000003">
    <property type="protein sequence ID" value="MBE4749048.1"/>
    <property type="molecule type" value="Genomic_DNA"/>
</dbReference>
<feature type="domain" description="Urocanase C-terminal" evidence="12">
    <location>
        <begin position="346"/>
        <end position="540"/>
    </location>
</feature>
<comment type="similarity">
    <text evidence="2 9">Belongs to the urocanase family.</text>
</comment>
<comment type="pathway">
    <text evidence="1 9">Amino-acid degradation; L-histidine degradation into L-glutamate; N-formimidoyl-L-glutamate from L-histidine: step 2/3.</text>
</comment>
<dbReference type="GO" id="GO:0016153">
    <property type="term" value="F:urocanate hydratase activity"/>
    <property type="evidence" value="ECO:0007669"/>
    <property type="project" value="UniProtKB-EC"/>
</dbReference>
<feature type="binding site" evidence="9">
    <location>
        <begin position="171"/>
        <end position="173"/>
    </location>
    <ligand>
        <name>NAD(+)</name>
        <dbReference type="ChEBI" id="CHEBI:57540"/>
    </ligand>
</feature>
<sequence>MSRIIRASRGTTLSCKGWVQEAALRMLMNNLDPDVAEAPGDLVVYGGTGKAARDWPSFDRIVSSLQSLTDDETLLVQSGKPVGILRTHPDAPRVLIANSNLVGHWANWEHFHELEKKGLMMYGQMTAGSWIYIGSQGILQGTYETFAAAGRFHFGSEDLAGRLILSGGLGGMGGAQPLAATMNNAVFLGVEIDPHRAQRRVETRYLDVVAKDIDEALALAKDAQARRVGRSIAIIGNAASVFRELYRRGIKPDLVTDQTSAHDPLNGYVPTDLSLEAAAELRKRDPEGYVKRARESMIMHVQAMNDFQAAGSHVFDYGNNLRGQAKEGGMQNAFEFPGFVPAYIRPLFCEGMGPFRWVALSGDPEDIRRTDRAVRELFPHKASLNRWLDMAQERVAFQGLPARICWLGYGERAKAGLAFNELVRKGEVKAPIVIGRDHLDCGSVASPNRETEAMKDGSDAVGDWPILNALVNAVNGASWVSFHHGGGVGMGYSLHAGQVIVADGTPEAARRIERVLTSDPAMGVLRHADAGYTEATDVAKERGVRIPGLTA</sequence>
<feature type="binding site" evidence="9">
    <location>
        <begin position="237"/>
        <end position="238"/>
    </location>
    <ligand>
        <name>NAD(+)</name>
        <dbReference type="ChEBI" id="CHEBI:57540"/>
    </ligand>
</feature>
<keyword evidence="5 9" id="KW-0520">NAD</keyword>
<dbReference type="InterPro" id="IPR023637">
    <property type="entry name" value="Urocanase-like"/>
</dbReference>
<feature type="binding site" evidence="9">
    <location>
        <position position="317"/>
    </location>
    <ligand>
        <name>NAD(+)</name>
        <dbReference type="ChEBI" id="CHEBI:57540"/>
    </ligand>
</feature>
<evidence type="ECO:0000256" key="2">
    <source>
        <dbReference type="ARBA" id="ARBA00007578"/>
    </source>
</evidence>
<dbReference type="Proteomes" id="UP001516472">
    <property type="component" value="Unassembled WGS sequence"/>
</dbReference>
<organism evidence="13 14">
    <name type="scientific">Corallococcus soli</name>
    <dbReference type="NCBI Taxonomy" id="2710757"/>
    <lineage>
        <taxon>Bacteria</taxon>
        <taxon>Pseudomonadati</taxon>
        <taxon>Myxococcota</taxon>
        <taxon>Myxococcia</taxon>
        <taxon>Myxococcales</taxon>
        <taxon>Cystobacterineae</taxon>
        <taxon>Myxococcaceae</taxon>
        <taxon>Corallococcus</taxon>
    </lineage>
</organism>
<dbReference type="PIRSF" id="PIRSF001423">
    <property type="entry name" value="Urocanate_hydrat"/>
    <property type="match status" value="1"/>
</dbReference>
<dbReference type="Pfam" id="PF17391">
    <property type="entry name" value="Urocanase_N"/>
    <property type="match status" value="1"/>
</dbReference>
<feature type="domain" description="Urocanase Rossmann-like" evidence="10">
    <location>
        <begin position="134"/>
        <end position="343"/>
    </location>
</feature>
<evidence type="ECO:0000256" key="3">
    <source>
        <dbReference type="ARBA" id="ARBA00011992"/>
    </source>
</evidence>
<comment type="subcellular location">
    <subcellularLocation>
        <location evidence="9">Cytoplasm</location>
    </subcellularLocation>
</comment>
<dbReference type="SUPFAM" id="SSF111326">
    <property type="entry name" value="Urocanase"/>
    <property type="match status" value="1"/>
</dbReference>
<dbReference type="Gene3D" id="3.40.1770.10">
    <property type="entry name" value="Urocanase superfamily"/>
    <property type="match status" value="1"/>
</dbReference>
<accession>A0ABR9PMA3</accession>
<dbReference type="NCBIfam" id="NF003820">
    <property type="entry name" value="PRK05414.1"/>
    <property type="match status" value="1"/>
</dbReference>
<dbReference type="HAMAP" id="MF_00577">
    <property type="entry name" value="HutU"/>
    <property type="match status" value="1"/>
</dbReference>
<evidence type="ECO:0000256" key="4">
    <source>
        <dbReference type="ARBA" id="ARBA00022808"/>
    </source>
</evidence>
<dbReference type="InterPro" id="IPR036190">
    <property type="entry name" value="Urocanase_sf"/>
</dbReference>
<dbReference type="Pfam" id="PF01175">
    <property type="entry name" value="Urocanase"/>
    <property type="match status" value="1"/>
</dbReference>
<feature type="active site" evidence="9">
    <location>
        <position position="405"/>
    </location>
</feature>
<keyword evidence="6 9" id="KW-0456">Lyase</keyword>
<proteinExistence type="inferred from homology"/>
<feature type="binding site" evidence="9">
    <location>
        <begin position="46"/>
        <end position="47"/>
    </location>
    <ligand>
        <name>NAD(+)</name>
        <dbReference type="ChEBI" id="CHEBI:57540"/>
    </ligand>
</feature>
<protein>
    <recommendedName>
        <fullName evidence="3 9">Urocanate hydratase</fullName>
        <shortName evidence="9">Urocanase</shortName>
        <ecNumber evidence="3 9">4.2.1.49</ecNumber>
    </recommendedName>
    <alternativeName>
        <fullName evidence="7 9">Imidazolonepropionate hydrolase</fullName>
    </alternativeName>
</protein>
<evidence type="ECO:0000259" key="12">
    <source>
        <dbReference type="Pfam" id="PF17392"/>
    </source>
</evidence>
<dbReference type="InterPro" id="IPR035400">
    <property type="entry name" value="Urocanase_N"/>
</dbReference>
<dbReference type="InterPro" id="IPR035085">
    <property type="entry name" value="Urocanase_Rossmann-like"/>
</dbReference>
<comment type="catalytic activity">
    <reaction evidence="8 9">
        <text>4-imidazolone-5-propanoate = trans-urocanate + H2O</text>
        <dbReference type="Rhea" id="RHEA:13101"/>
        <dbReference type="ChEBI" id="CHEBI:15377"/>
        <dbReference type="ChEBI" id="CHEBI:17771"/>
        <dbReference type="ChEBI" id="CHEBI:77893"/>
        <dbReference type="EC" id="4.2.1.49"/>
    </reaction>
</comment>
<evidence type="ECO:0000256" key="8">
    <source>
        <dbReference type="ARBA" id="ARBA00047623"/>
    </source>
</evidence>